<organism evidence="12">
    <name type="scientific">Eutreptiella gymnastica</name>
    <dbReference type="NCBI Taxonomy" id="73025"/>
    <lineage>
        <taxon>Eukaryota</taxon>
        <taxon>Discoba</taxon>
        <taxon>Euglenozoa</taxon>
        <taxon>Euglenida</taxon>
        <taxon>Spirocuta</taxon>
        <taxon>Euglenophyceae</taxon>
        <taxon>Eutreptiales</taxon>
        <taxon>Eutreptiaceae</taxon>
        <taxon>Eutreptiella</taxon>
    </lineage>
</organism>
<keyword evidence="3" id="KW-0677">Repeat</keyword>
<proteinExistence type="predicted"/>
<dbReference type="InterPro" id="IPR040193">
    <property type="entry name" value="EFHC1/EFHC2/EFHB"/>
</dbReference>
<dbReference type="Pfam" id="PF13499">
    <property type="entry name" value="EF-hand_7"/>
    <property type="match status" value="1"/>
</dbReference>
<dbReference type="AlphaFoldDB" id="A0A7S1I734"/>
<evidence type="ECO:0000256" key="2">
    <source>
        <dbReference type="ARBA" id="ARBA00022490"/>
    </source>
</evidence>
<dbReference type="InterPro" id="IPR011992">
    <property type="entry name" value="EF-hand-dom_pair"/>
</dbReference>
<dbReference type="Pfam" id="PF06565">
    <property type="entry name" value="DM10_dom"/>
    <property type="match status" value="3"/>
</dbReference>
<evidence type="ECO:0000256" key="9">
    <source>
        <dbReference type="SAM" id="MobiDB-lite"/>
    </source>
</evidence>
<gene>
    <name evidence="12" type="ORF">EGYM00392_LOCUS14017</name>
</gene>
<evidence type="ECO:0000256" key="1">
    <source>
        <dbReference type="ARBA" id="ARBA00004611"/>
    </source>
</evidence>
<dbReference type="SMART" id="SM00676">
    <property type="entry name" value="DM10"/>
    <property type="match status" value="3"/>
</dbReference>
<evidence type="ECO:0000256" key="8">
    <source>
        <dbReference type="ARBA" id="ARBA00023273"/>
    </source>
</evidence>
<evidence type="ECO:0000256" key="6">
    <source>
        <dbReference type="ARBA" id="ARBA00023069"/>
    </source>
</evidence>
<dbReference type="PROSITE" id="PS00018">
    <property type="entry name" value="EF_HAND_1"/>
    <property type="match status" value="2"/>
</dbReference>
<feature type="domain" description="DM10" evidence="11">
    <location>
        <begin position="104"/>
        <end position="210"/>
    </location>
</feature>
<dbReference type="PANTHER" id="PTHR12086">
    <property type="entry name" value="EF-HAND DOMAIN C-TERMINAL CONTAINING PROTEIN"/>
    <property type="match status" value="1"/>
</dbReference>
<dbReference type="SMART" id="SM00054">
    <property type="entry name" value="EFh"/>
    <property type="match status" value="2"/>
</dbReference>
<accession>A0A7S1I734</accession>
<dbReference type="FunFam" id="2.30.29.170:FF:000004">
    <property type="entry name" value="EF-hand domain containing 2"/>
    <property type="match status" value="1"/>
</dbReference>
<protein>
    <submittedName>
        <fullName evidence="12">Uncharacterized protein</fullName>
    </submittedName>
</protein>
<dbReference type="CDD" id="cd00051">
    <property type="entry name" value="EFh"/>
    <property type="match status" value="1"/>
</dbReference>
<name>A0A7S1I734_9EUGL</name>
<keyword evidence="6" id="KW-0969">Cilium</keyword>
<dbReference type="GO" id="GO:0005509">
    <property type="term" value="F:calcium ion binding"/>
    <property type="evidence" value="ECO:0007669"/>
    <property type="project" value="InterPro"/>
</dbReference>
<keyword evidence="5" id="KW-0282">Flagellum</keyword>
<evidence type="ECO:0000259" key="10">
    <source>
        <dbReference type="PROSITE" id="PS50222"/>
    </source>
</evidence>
<dbReference type="InterPro" id="IPR006602">
    <property type="entry name" value="DM10_dom"/>
</dbReference>
<feature type="domain" description="EF-hand" evidence="10">
    <location>
        <begin position="575"/>
        <end position="610"/>
    </location>
</feature>
<sequence length="773" mass="89194">MSSGTRPLNATWPAAKADDNDVLKNMSAYHPKASALKNTLPMIPGYGSLAANRHDFRKHSTMEQVGPYQMIYEVKKPAAEFIPSMEKISLTDIKKAHPSWLTLENKILRFFAYYKEGIHESAEETSRIRRCNIYYYLEDDTIQVTEPKQDNSGVWQGRHVKRHRIPKVHGTQEFYCVDDLDVGNDVVIYSRVYHIVDCDAFTRYFYSQLGRSLKPFEDYPEDKHTEMQATRRNKGTQRGPKERDEVHTEMKRFIETQAGGTLSCPTKEEVDLAQSFYENDGKVLQFDAVWDDRNTPYGDLRKFQLLFFLADKTVKIVEKPGKDGRGAAGVFLKRCKLAQTNNPAADQQPGCAKPQTYVTDTDLGIGKTILVNARNFLITDCDAFTKRYYAERYQEYEFNPIDFSEPPKVVPKMKPPRHFGIGSPEDSLVSWKHLVLKPPKKDLKRMTERAGDVLRFGGYIESQPERRMMLVFWAADDTCGIFAQPGRNTGFASGKFLQRQRVKKPVPGNATLTGEAPYYDETDFYVGARLNINGHIIILDQTDERTVNYLEGVPKEFTLEDMNMVMAKFRQMLLERFSRLTDAFRTMDQDHDGSVTVQELELMCKHMNLNLTQHELLTLMNYMDEDRNGTIEFAEFVRRICPKDYEGELDEGKGVVPVTEIAPPVDSHYAKIAYGKQQQAEANKVFKMFRDKLQSMKFEGIELFRLMSDRAFDSMVGEKEFTYAVEKVLQLHLTEPQMDTLLKRFFPFEGKRLDYKNFNRIMNSGPHFETTKM</sequence>
<evidence type="ECO:0000256" key="3">
    <source>
        <dbReference type="ARBA" id="ARBA00022737"/>
    </source>
</evidence>
<dbReference type="EMBL" id="HBGA01038626">
    <property type="protein sequence ID" value="CAD9002933.1"/>
    <property type="molecule type" value="Transcribed_RNA"/>
</dbReference>
<dbReference type="SUPFAM" id="SSF47473">
    <property type="entry name" value="EF-hand"/>
    <property type="match status" value="1"/>
</dbReference>
<evidence type="ECO:0000256" key="4">
    <source>
        <dbReference type="ARBA" id="ARBA00022837"/>
    </source>
</evidence>
<dbReference type="InterPro" id="IPR002048">
    <property type="entry name" value="EF_hand_dom"/>
</dbReference>
<evidence type="ECO:0000256" key="5">
    <source>
        <dbReference type="ARBA" id="ARBA00022846"/>
    </source>
</evidence>
<feature type="region of interest" description="Disordered" evidence="9">
    <location>
        <begin position="220"/>
        <end position="246"/>
    </location>
</feature>
<evidence type="ECO:0000256" key="7">
    <source>
        <dbReference type="ARBA" id="ARBA00023212"/>
    </source>
</evidence>
<evidence type="ECO:0000259" key="11">
    <source>
        <dbReference type="PROSITE" id="PS51336"/>
    </source>
</evidence>
<reference evidence="12" key="1">
    <citation type="submission" date="2021-01" db="EMBL/GenBank/DDBJ databases">
        <authorList>
            <person name="Corre E."/>
            <person name="Pelletier E."/>
            <person name="Niang G."/>
            <person name="Scheremetjew M."/>
            <person name="Finn R."/>
            <person name="Kale V."/>
            <person name="Holt S."/>
            <person name="Cochrane G."/>
            <person name="Meng A."/>
            <person name="Brown T."/>
            <person name="Cohen L."/>
        </authorList>
    </citation>
    <scope>NUCLEOTIDE SEQUENCE</scope>
    <source>
        <strain evidence="12">NIES-381</strain>
    </source>
</reference>
<comment type="subcellular location">
    <subcellularLocation>
        <location evidence="1">Cytoplasm</location>
        <location evidence="1">Cytoskeleton</location>
        <location evidence="1">Flagellum axoneme</location>
    </subcellularLocation>
</comment>
<dbReference type="Gene3D" id="1.10.238.10">
    <property type="entry name" value="EF-hand"/>
    <property type="match status" value="1"/>
</dbReference>
<dbReference type="PROSITE" id="PS50222">
    <property type="entry name" value="EF_HAND_2"/>
    <property type="match status" value="2"/>
</dbReference>
<feature type="domain" description="DM10" evidence="11">
    <location>
        <begin position="280"/>
        <end position="393"/>
    </location>
</feature>
<feature type="domain" description="EF-hand" evidence="10">
    <location>
        <begin position="611"/>
        <end position="646"/>
    </location>
</feature>
<keyword evidence="7" id="KW-0206">Cytoskeleton</keyword>
<dbReference type="Gene3D" id="2.30.29.170">
    <property type="match status" value="3"/>
</dbReference>
<evidence type="ECO:0000313" key="12">
    <source>
        <dbReference type="EMBL" id="CAD9002933.1"/>
    </source>
</evidence>
<keyword evidence="4" id="KW-0106">Calcium</keyword>
<keyword evidence="2" id="KW-0963">Cytoplasm</keyword>
<dbReference type="InterPro" id="IPR018247">
    <property type="entry name" value="EF_Hand_1_Ca_BS"/>
</dbReference>
<dbReference type="PROSITE" id="PS51336">
    <property type="entry name" value="DM10"/>
    <property type="match status" value="3"/>
</dbReference>
<keyword evidence="8" id="KW-0966">Cell projection</keyword>
<feature type="domain" description="DM10" evidence="11">
    <location>
        <begin position="450"/>
        <end position="554"/>
    </location>
</feature>